<keyword evidence="1" id="KW-0596">Phosphopantetheine</keyword>
<dbReference type="FunFam" id="3.40.366.10:FF:000002">
    <property type="entry name" value="Probable polyketide synthase 2"/>
    <property type="match status" value="3"/>
</dbReference>
<dbReference type="Pfam" id="PF02801">
    <property type="entry name" value="Ketoacyl-synt_C"/>
    <property type="match status" value="3"/>
</dbReference>
<comment type="subunit">
    <text evidence="10">Homodimer. Erythronolide synthase is composed of EryAI, EryAII and EryAIII multimodular (2 modules) polypeptides each coding for a functional synthase subunit which participates in 2 of the six FAS-like elongation steps required for formation of the polyketide. Module 1, 2, 3, 4, 5, and 6 participating in biosynthesis steps 1, 2, 3, 4, 5, and 6, respectively.</text>
</comment>
<reference evidence="14 15" key="1">
    <citation type="submission" date="2023-06" db="EMBL/GenBank/DDBJ databases">
        <authorList>
            <person name="Oyuntsetseg B."/>
            <person name="Kim S.B."/>
        </authorList>
    </citation>
    <scope>NUCLEOTIDE SEQUENCE [LARGE SCALE GENOMIC DNA]</scope>
    <source>
        <strain evidence="14 15">4-36</strain>
    </source>
</reference>
<dbReference type="InterPro" id="IPR014030">
    <property type="entry name" value="Ketoacyl_synth_N"/>
</dbReference>
<dbReference type="Gene3D" id="3.40.50.720">
    <property type="entry name" value="NAD(P)-binding Rossmann-like Domain"/>
    <property type="match status" value="2"/>
</dbReference>
<dbReference type="CDD" id="cd00833">
    <property type="entry name" value="PKS"/>
    <property type="match status" value="3"/>
</dbReference>
<dbReference type="InterPro" id="IPR018201">
    <property type="entry name" value="Ketoacyl_synth_AS"/>
</dbReference>
<dbReference type="InterPro" id="IPR016036">
    <property type="entry name" value="Malonyl_transacylase_ACP-bd"/>
</dbReference>
<proteinExistence type="predicted"/>
<dbReference type="SUPFAM" id="SSF51735">
    <property type="entry name" value="NAD(P)-binding Rossmann-fold domains"/>
    <property type="match status" value="4"/>
</dbReference>
<dbReference type="SMART" id="SM00822">
    <property type="entry name" value="PKS_KR"/>
    <property type="match status" value="2"/>
</dbReference>
<dbReference type="Gene3D" id="3.30.70.3290">
    <property type="match status" value="3"/>
</dbReference>
<dbReference type="InterPro" id="IPR036736">
    <property type="entry name" value="ACP-like_sf"/>
</dbReference>
<comment type="pathway">
    <text evidence="9">Antibiotic biosynthesis; erythromycin biosynthesis.</text>
</comment>
<dbReference type="FunFam" id="3.40.47.10:FF:000019">
    <property type="entry name" value="Polyketide synthase type I"/>
    <property type="match status" value="3"/>
</dbReference>
<evidence type="ECO:0000256" key="3">
    <source>
        <dbReference type="ARBA" id="ARBA00022679"/>
    </source>
</evidence>
<keyword evidence="5" id="KW-0511">Multifunctional enzyme</keyword>
<keyword evidence="4" id="KW-0677">Repeat</keyword>
<dbReference type="GO" id="GO:0006633">
    <property type="term" value="P:fatty acid biosynthetic process"/>
    <property type="evidence" value="ECO:0007669"/>
    <property type="project" value="InterPro"/>
</dbReference>
<evidence type="ECO:0000313" key="15">
    <source>
        <dbReference type="Proteomes" id="UP001239397"/>
    </source>
</evidence>
<organism evidence="14 15">
    <name type="scientific">Amycolatopsis mongoliensis</name>
    <dbReference type="NCBI Taxonomy" id="715475"/>
    <lineage>
        <taxon>Bacteria</taxon>
        <taxon>Bacillati</taxon>
        <taxon>Actinomycetota</taxon>
        <taxon>Actinomycetes</taxon>
        <taxon>Pseudonocardiales</taxon>
        <taxon>Pseudonocardiaceae</taxon>
        <taxon>Amycolatopsis</taxon>
    </lineage>
</organism>
<dbReference type="GO" id="GO:0004315">
    <property type="term" value="F:3-oxoacyl-[acyl-carrier-protein] synthase activity"/>
    <property type="evidence" value="ECO:0007669"/>
    <property type="project" value="InterPro"/>
</dbReference>
<dbReference type="InterPro" id="IPR032821">
    <property type="entry name" value="PKS_assoc"/>
</dbReference>
<dbReference type="RefSeq" id="WP_285998343.1">
    <property type="nucleotide sequence ID" value="NZ_CP127295.1"/>
</dbReference>
<dbReference type="InterPro" id="IPR020841">
    <property type="entry name" value="PKS_Beta-ketoAc_synthase_dom"/>
</dbReference>
<evidence type="ECO:0000259" key="13">
    <source>
        <dbReference type="PROSITE" id="PS52004"/>
    </source>
</evidence>
<keyword evidence="3" id="KW-0808">Transferase</keyword>
<dbReference type="SMART" id="SM00823">
    <property type="entry name" value="PKS_PP"/>
    <property type="match status" value="3"/>
</dbReference>
<dbReference type="InterPro" id="IPR016035">
    <property type="entry name" value="Acyl_Trfase/lysoPLipase"/>
</dbReference>
<keyword evidence="2" id="KW-0597">Phosphoprotein</keyword>
<dbReference type="InterPro" id="IPR009081">
    <property type="entry name" value="PP-bd_ACP"/>
</dbReference>
<dbReference type="Gene3D" id="1.10.1200.10">
    <property type="entry name" value="ACP-like"/>
    <property type="match status" value="3"/>
</dbReference>
<sequence>MEREMTGFASTPGEPVAVVGLSCRFPGADGPAAFWRLLTEGRSAITDVPAGRWDAAETGVRRGGFLDDVDRFDAAFFGISPREATAMDPQQRLVLELAWEALEHAGIVPASLGGSAAGVFVGAMWDDYAALVHASDPEAITHHTITGVHRSLLGNRVSHLLGVHGPSFTVDSGQSSSLVAVHLAVQSLRRGECPVALAGGVNLIFSPGNAVTTAKFGGLSPDGQCFTFDARANGFVRGEGGGLVVLKRLSQAQADGDEILGVIRGTAVNNDGAGDGLTVPDARAQAAVVRGAHADAGIEPAAVGYVELHGTGTKVGDPIEAAALGEVFAAGRDEPLPVGSVKTNVGHLEGAAGIAGLLKAVLSLRHATLPANLNFATPNPAIPLAELNLRVVTENAGWAAERRIAGVSSFGMGGTNAHVVLEAAEPVAPRATTDAAAPWLLSARTAAALRAQAARLLSHVDEHSELSAVDIGWSLATRRTAFEHRAVADGPDALRAIANGMGVTQGVTATSDDRVVFVFPGQGGQWAGMAAELLDASPVFATRLAECAAALAPHLDWNVVDVLQEMPGAPSLDRTDVLQPVFWSVAVSLAAEWRARGVEPAAVLGHSQGELAAAVVAGALSLDDAARIVALRAKLLAERMAGHGGMLSVDLPVAAVTELLEAYSGRLSVGAVNGPATTAVSGDLDALDELQAELTAREVRSRRIAIAYASHSAQAEPLKDELLGLIAGIRPMPSDVPFYSSTAGGLLDTERLDTDHWFANLRQPVLFDPAIRAALDAGIGVFVEVSPHPVLVGGVLATAADADRPAAAVGTLRRGDGGPARFTTSVAELWTRGGGVDWTAAFPGARPVDLPTYAFQRERFWLDAEPAETVGTHRYAGNRGPEAHPDTPTQPAQDLLETVRAHTALVLGHPGPDAIDPTTSFKDLGFDSIIGVELCERLSAATGRKVPATSVFDHPTPARLAAMLRDEPAAASPAVAARADEPIAIVAMSCRYPGGVRSADELWQLVADGRDVIGGLPADRGWDLDTLYDANPGKAGKTYARHGGFLTDVAEFDADFFGISPREALAMDPQQRLLLETTWEAFEHAGIDPASLKGSRTGVYVGATSSEYGPRLFEGGEGFDGHLLTGTTGSVASGRLAYVLGLEGPALTVDTACSSSLVALHLAVRALLAGECSLAVAGGAAVMASPGMLVEFSRQRGLSRDGRCRAFSADADGTGWAEGAGVVLVERLSDARRLGHPVLAVVRGTAVNSDGASNGLTAPNGPSQQRVIRSALADAGLAPSEVDVVEAHGTGTPLGDPIEAQALIATYGQDRERPLLLGSLKSNLGHTQAAAGIGGVIKMVQALRHGVVPRTLHADEPSPKVDWSAGAVTLASAEQPWPETGAPRRAGVSSFGISGTNAHVIVEQAPEATPVVSEEDTLGVWVLSGRTEAAVADRALELAETKHGVADVGWSLAATRTAFEHRAAVVGERAELLAGLGEIAARTPGASVVTGVTGPVGRTVFVFPGQGAQWAGMAAGLLDESPVFADRFAECAAALESFVDWSPFEILREGTLDRVDVVQPLSWAVMVSLAALWQSYGVTPDAVVGHSQGEIAAAVVASGLSLEDGARVVALRSKAIAAGLAGQGGMASIALDAERVTALLDDRISIAAYNSPSSTVVAGDPAALQELVARCESDGVRARVIPVDYASHSAHVEAIEAELREVLAPIRPRTGDVPFYSTVTAEPVDTATLDAGYWYRNLRQAVRFRDTAEVLAERGHRFFVEVSPHPVLGGGLQETLEEAAVVGTLRRGEGGLRRFLLSAAQLWARGHDVDWSALYPDPRTVSLPTYPFQRQRFWLEPAAKPADDSGFWTALDDDTLGLADDTPWRDARAALTRWRRQADLDTWRHRIAWRALPEPPAAQLTGTWLVVTPSAGALAGLDADLVEVLVTADDDRATLAERLTGRTPDGVLALGTSDDPVHAVTSAAVLVQALGDTGIDAPLWYLTRGAVAPLDTDSPPQPAQAAVWGLGRVAALEHPGRWGGLIDLPETWDAESAARLAAVLAGDEDQVAIRPSGVFARRLVPASLRGTAPAPAWETRGTALVTGGTGALGRQLARWLVARGAEHVVLTGRRGADAPGVADLRAELGTRISVVACDVTDADAVRGVVESIQDLRTVVHAAGVGTLAALDDTDPEAIAEVLRGKVLGAQHLADLLGDRELDAFVLFSSISGVWGVADHAAYAASNAYLDALALRRRALGRTALSVAWGPWAGGGMIAETLHDVLARRGVPVIEPDAALTGLGQALDHDETFVALAEIDWPVFAEVFSAVRPSPLLAEQPEVKRLREETPDASGWAEQLAALAGPEREKLVSALVRQQVAAALGHASPETVDVRRAFKDLGFDSLTAVELRNRLSAATGLKLPSTLVFDHPTAALLAEHLLAEVAPESTVDAAPAPVAVADDDPIAIVAMGCRFPGGVTSPEQLWTLLTDGVDAISGLPADRGWDLGSLYDTDATRPGTTYARHGGFLADATRFDPAFFGISPREAVAMDPQQRLLLEVCWEVFERAGIDPTALHGTPAGVFVGMTDQAYGSGSGSEGEDYLVTGAVASVASGRIAYVLGLEGPAVTVDTACSSSLVALHLAAQSLRSGECSMALAGASMVMSTPSQFLGFSRQRGLAPDGRCKPFAAAADGFALAEGVGVLLVERLSDARRHGHPVLAVLRGSAINSDGASNGLTAPNGGSQQRVIRAALAGAGLRPSEVDVVEAHGTGTPLGDPIEAQALIAAYGPDRERPLLVGSLKSNLGHTQTASGVAGVIKMVEAMRHGQLPKTLHLDEPTAEVDWSSGVVELTAENRAWPETGAPRRAGVSAFGISGTNAHVILEQAPEEAPVDALPDTVGTWVLSARSEAAVREQAAALAEWAGHGVAEIGWSLVSTRPAFEYRAAVAGDRDELLAGLRALAAGGPVTTGTTGETVFVFPGQGAQWVGMAVDLLGESPVFAERIAECAAALAPFVDWSLTDVLGDAEALERVDVVQPASWAVMVSLAALWRAHGVEPDAVVGHSQGEIAAAVVAGGLSLEDGARVVALRSKAIAAGLAGRGGMAWIAAPEAEVALLLEPYAGRICVAAVNGPGSVVVSGEAEALEALLADAGELRVRRIPVDYASHSAAVETIEAELLEVLAPVRPRTSAITYISGVTGEPVDTATLDAGYWYRNLRQPVRFHDATKTLIEAGHRFFVEVSPHPVLGGGIEETLDEAEESAAVVGTLRRNAGDLRRFFTSLGQLWAHGHDVGWTVLYPVKRTVPLPTYPFQRQRFWLEPRSAAPVVRSTVDELRYEVRWNPLVTPRAATLDAGWLAVVPAGTDFRNLLGDDVRVLEVAAQDRSELAALLAAEDTPTGVVSLLALDDEPHAEHSVLTAGLAGNVVLTQALADAGIAAPLWFATRGAVSTGPGELLNSPTQAMAWGLGGILGLDQPDRWGGLVDLPPVADATTAGRLAAVLTGHDGEDQVAVRPSGVFARRLVRAAASPPAGTRWRPRGTALVTGGTGALGGQVARWLAAHGVEHLVLLSRQGDDAPGAADLTAELSALGAKVTVAACDVSDRDSLGELLAELPPIDAVVHTAGAVDVERPITAVTLADFAELAEAKVRGARNLDELCGDLDAFVLFSSGAGVWGNAGQAGYAAANAFLDALAHQRRDRGAPATSIAWGAWAGGGMVDENVGAQLERRGVPMMRPELAVTAIQPSVDTGSPTSVVADIDWAKFTPLYTASRPRPLLRELPEAQQTAVEESPVDSGGELARRLQAASESERERVVLDLVRGEVATVLGFPGRDAVRPAQTLKELGFDSLTALDLRNRLGAATGLKLPATLVFDYPTPTAVAKHLLAGLVVDETEAGDLADELDRIEAALAALPAGDPAGELVAARLRKLLWKWDDTGDDADDDGLELDTATDDEMFAAIDRELGIS</sequence>
<dbReference type="PROSITE" id="PS52004">
    <property type="entry name" value="KS3_2"/>
    <property type="match status" value="3"/>
</dbReference>
<dbReference type="InterPro" id="IPR014031">
    <property type="entry name" value="Ketoacyl_synth_C"/>
</dbReference>
<dbReference type="SUPFAM" id="SSF47336">
    <property type="entry name" value="ACP-like"/>
    <property type="match status" value="3"/>
</dbReference>
<feature type="domain" description="Carrier" evidence="12">
    <location>
        <begin position="2345"/>
        <end position="2420"/>
    </location>
</feature>
<comment type="function">
    <text evidence="8">Involved in the biosynthesis of antibiotic erythromycin via the biosynthesis of its aglycone precursor, 6-deoxyerythronolide B (6-dEB).</text>
</comment>
<comment type="catalytic activity">
    <reaction evidence="7">
        <text>6 (S)-methylmalonyl-CoA + propanoyl-CoA + 6 NADPH + 12 H(+) = 6-deoxyerythronolide B + 6 CO2 + 6 NADP(+) + 7 CoA + H2O</text>
        <dbReference type="Rhea" id="RHEA:23068"/>
        <dbReference type="ChEBI" id="CHEBI:15377"/>
        <dbReference type="ChEBI" id="CHEBI:15378"/>
        <dbReference type="ChEBI" id="CHEBI:16089"/>
        <dbReference type="ChEBI" id="CHEBI:16526"/>
        <dbReference type="ChEBI" id="CHEBI:57287"/>
        <dbReference type="ChEBI" id="CHEBI:57327"/>
        <dbReference type="ChEBI" id="CHEBI:57392"/>
        <dbReference type="ChEBI" id="CHEBI:57783"/>
        <dbReference type="ChEBI" id="CHEBI:58349"/>
        <dbReference type="EC" id="2.3.1.94"/>
    </reaction>
</comment>
<evidence type="ECO:0000259" key="12">
    <source>
        <dbReference type="PROSITE" id="PS50075"/>
    </source>
</evidence>
<evidence type="ECO:0000256" key="10">
    <source>
        <dbReference type="ARBA" id="ARBA00063272"/>
    </source>
</evidence>
<name>A0A9Y2NEK5_9PSEU</name>
<dbReference type="InterPro" id="IPR014043">
    <property type="entry name" value="Acyl_transferase_dom"/>
</dbReference>
<dbReference type="SMART" id="SM00825">
    <property type="entry name" value="PKS_KS"/>
    <property type="match status" value="3"/>
</dbReference>
<dbReference type="Pfam" id="PF00550">
    <property type="entry name" value="PP-binding"/>
    <property type="match status" value="3"/>
</dbReference>
<dbReference type="PANTHER" id="PTHR43775:SF51">
    <property type="entry name" value="INACTIVE PHENOLPHTHIOCEROL SYNTHESIS POLYKETIDE SYNTHASE TYPE I PKS1-RELATED"/>
    <property type="match status" value="1"/>
</dbReference>
<evidence type="ECO:0000256" key="1">
    <source>
        <dbReference type="ARBA" id="ARBA00022450"/>
    </source>
</evidence>
<keyword evidence="15" id="KW-1185">Reference proteome</keyword>
<evidence type="ECO:0000256" key="4">
    <source>
        <dbReference type="ARBA" id="ARBA00022737"/>
    </source>
</evidence>
<keyword evidence="6" id="KW-0012">Acyltransferase</keyword>
<dbReference type="PROSITE" id="PS50075">
    <property type="entry name" value="CARRIER"/>
    <property type="match status" value="3"/>
</dbReference>
<dbReference type="Pfam" id="PF00698">
    <property type="entry name" value="Acyl_transf_1"/>
    <property type="match status" value="3"/>
</dbReference>
<dbReference type="CDD" id="cd08952">
    <property type="entry name" value="KR_1_SDR_x"/>
    <property type="match status" value="2"/>
</dbReference>
<dbReference type="KEGG" id="amog:QRX60_49230"/>
<evidence type="ECO:0000256" key="8">
    <source>
        <dbReference type="ARBA" id="ARBA00060158"/>
    </source>
</evidence>
<dbReference type="SUPFAM" id="SSF53901">
    <property type="entry name" value="Thiolase-like"/>
    <property type="match status" value="3"/>
</dbReference>
<evidence type="ECO:0000256" key="7">
    <source>
        <dbReference type="ARBA" id="ARBA00052442"/>
    </source>
</evidence>
<evidence type="ECO:0000256" key="11">
    <source>
        <dbReference type="ARBA" id="ARBA00066981"/>
    </source>
</evidence>
<evidence type="ECO:0000256" key="9">
    <source>
        <dbReference type="ARBA" id="ARBA00060622"/>
    </source>
</evidence>
<evidence type="ECO:0000256" key="6">
    <source>
        <dbReference type="ARBA" id="ARBA00023315"/>
    </source>
</evidence>
<dbReference type="Pfam" id="PF00109">
    <property type="entry name" value="ketoacyl-synt"/>
    <property type="match status" value="3"/>
</dbReference>
<feature type="domain" description="Ketosynthase family 3 (KS3)" evidence="13">
    <location>
        <begin position="13"/>
        <end position="423"/>
    </location>
</feature>
<dbReference type="SMART" id="SM01294">
    <property type="entry name" value="PKS_PP_betabranch"/>
    <property type="match status" value="2"/>
</dbReference>
<dbReference type="GO" id="GO:0004312">
    <property type="term" value="F:fatty acid synthase activity"/>
    <property type="evidence" value="ECO:0007669"/>
    <property type="project" value="TreeGrafter"/>
</dbReference>
<feature type="domain" description="Carrier" evidence="12">
    <location>
        <begin position="3784"/>
        <end position="3859"/>
    </location>
</feature>
<dbReference type="InterPro" id="IPR013968">
    <property type="entry name" value="PKS_KR"/>
</dbReference>
<dbReference type="InterPro" id="IPR036291">
    <property type="entry name" value="NAD(P)-bd_dom_sf"/>
</dbReference>
<dbReference type="SUPFAM" id="SSF55048">
    <property type="entry name" value="Probable ACP-binding domain of malonyl-CoA ACP transacylase"/>
    <property type="match status" value="3"/>
</dbReference>
<dbReference type="GO" id="GO:0031177">
    <property type="term" value="F:phosphopantetheine binding"/>
    <property type="evidence" value="ECO:0007669"/>
    <property type="project" value="InterPro"/>
</dbReference>
<dbReference type="GO" id="GO:0047879">
    <property type="term" value="F:erythronolide synthase activity"/>
    <property type="evidence" value="ECO:0007669"/>
    <property type="project" value="UniProtKB-EC"/>
</dbReference>
<evidence type="ECO:0000313" key="14">
    <source>
        <dbReference type="EMBL" id="WIY01907.1"/>
    </source>
</evidence>
<dbReference type="SUPFAM" id="SSF52151">
    <property type="entry name" value="FabD/lysophospholipase-like"/>
    <property type="match status" value="3"/>
</dbReference>
<feature type="domain" description="Ketosynthase family 3 (KS3)" evidence="13">
    <location>
        <begin position="2438"/>
        <end position="2859"/>
    </location>
</feature>
<dbReference type="NCBIfam" id="NF045894">
    <property type="entry name" value="PKS_plus_SDR"/>
    <property type="match status" value="1"/>
</dbReference>
<dbReference type="FunFam" id="1.10.1200.10:FF:000007">
    <property type="entry name" value="Probable polyketide synthase pks17"/>
    <property type="match status" value="2"/>
</dbReference>
<evidence type="ECO:0000256" key="2">
    <source>
        <dbReference type="ARBA" id="ARBA00022553"/>
    </source>
</evidence>
<feature type="domain" description="Carrier" evidence="12">
    <location>
        <begin position="893"/>
        <end position="968"/>
    </location>
</feature>
<dbReference type="Gene3D" id="3.40.366.10">
    <property type="entry name" value="Malonyl-Coenzyme A Acyl Carrier Protein, domain 2"/>
    <property type="match status" value="3"/>
</dbReference>
<dbReference type="SMART" id="SM00827">
    <property type="entry name" value="PKS_AT"/>
    <property type="match status" value="3"/>
</dbReference>
<dbReference type="InterPro" id="IPR001227">
    <property type="entry name" value="Ac_transferase_dom_sf"/>
</dbReference>
<dbReference type="EMBL" id="CP127295">
    <property type="protein sequence ID" value="WIY01907.1"/>
    <property type="molecule type" value="Genomic_DNA"/>
</dbReference>
<dbReference type="Proteomes" id="UP001239397">
    <property type="component" value="Chromosome"/>
</dbReference>
<gene>
    <name evidence="14" type="ORF">QRX60_49230</name>
</gene>
<evidence type="ECO:0000256" key="5">
    <source>
        <dbReference type="ARBA" id="ARBA00023268"/>
    </source>
</evidence>
<dbReference type="PROSITE" id="PS00012">
    <property type="entry name" value="PHOSPHOPANTETHEINE"/>
    <property type="match status" value="3"/>
</dbReference>
<dbReference type="EC" id="2.3.1.94" evidence="11"/>
<dbReference type="Pfam" id="PF16197">
    <property type="entry name" value="KAsynt_C_assoc"/>
    <property type="match status" value="3"/>
</dbReference>
<accession>A0A9Y2NEK5</accession>
<dbReference type="PROSITE" id="PS00606">
    <property type="entry name" value="KS3_1"/>
    <property type="match status" value="2"/>
</dbReference>
<dbReference type="InterPro" id="IPR057326">
    <property type="entry name" value="KR_dom"/>
</dbReference>
<dbReference type="Pfam" id="PF08659">
    <property type="entry name" value="KR"/>
    <property type="match status" value="2"/>
</dbReference>
<dbReference type="PANTHER" id="PTHR43775">
    <property type="entry name" value="FATTY ACID SYNTHASE"/>
    <property type="match status" value="1"/>
</dbReference>
<dbReference type="InterPro" id="IPR050091">
    <property type="entry name" value="PKS_NRPS_Biosynth_Enz"/>
</dbReference>
<dbReference type="InterPro" id="IPR016039">
    <property type="entry name" value="Thiolase-like"/>
</dbReference>
<feature type="domain" description="Ketosynthase family 3 (KS3)" evidence="13">
    <location>
        <begin position="980"/>
        <end position="1404"/>
    </location>
</feature>
<protein>
    <recommendedName>
        <fullName evidence="11">6-deoxyerythronolide-B synthase</fullName>
        <ecNumber evidence="11">2.3.1.94</ecNumber>
    </recommendedName>
</protein>
<dbReference type="InterPro" id="IPR020806">
    <property type="entry name" value="PKS_PP-bd"/>
</dbReference>
<dbReference type="Gene3D" id="3.40.47.10">
    <property type="match status" value="3"/>
</dbReference>
<dbReference type="InterPro" id="IPR006162">
    <property type="entry name" value="Ppantetheine_attach_site"/>
</dbReference>